<geneLocation type="plasmid" evidence="1">
    <name>unnamed1</name>
</geneLocation>
<sequence length="136" mass="15388">MKQVDRMNSTSNDWEADPWDALDKVADLQFAGFQDRAVKTITWASIFDFDAGHSIFGIEASDLRSLDVEFYATCDGEDMLLMRQIWHGFPDPPEWRLATRPSNRGDLSWASWGYFANLPESWQIPDSQAAPSGNPA</sequence>
<keyword evidence="1" id="KW-0614">Plasmid</keyword>
<dbReference type="RefSeq" id="WP_349959926.1">
    <property type="nucleotide sequence ID" value="NZ_CP157961.1"/>
</dbReference>
<proteinExistence type="predicted"/>
<accession>A0AAU7RZN8</accession>
<dbReference type="EMBL" id="CP157961">
    <property type="protein sequence ID" value="XBT95645.1"/>
    <property type="molecule type" value="Genomic_DNA"/>
</dbReference>
<name>A0AAU7RZN8_9HYPH</name>
<reference evidence="1" key="1">
    <citation type="submission" date="2024-06" db="EMBL/GenBank/DDBJ databases">
        <authorList>
            <person name="Li T."/>
            <person name="Gao R."/>
        </authorList>
    </citation>
    <scope>NUCLEOTIDE SEQUENCE</scope>
    <source>
        <strain evidence="1">ZPR3</strain>
        <plasmid evidence="1">unnamed1</plasmid>
    </source>
</reference>
<protein>
    <submittedName>
        <fullName evidence="1">Uncharacterized protein</fullName>
    </submittedName>
</protein>
<gene>
    <name evidence="1" type="ORF">ABM479_27325</name>
</gene>
<dbReference type="AlphaFoldDB" id="A0AAU7RZN8"/>
<evidence type="ECO:0000313" key="1">
    <source>
        <dbReference type="EMBL" id="XBT95645.1"/>
    </source>
</evidence>
<organism evidence="1">
    <name type="scientific">Rhizobium sp. ZPR3</name>
    <dbReference type="NCBI Taxonomy" id="3158967"/>
    <lineage>
        <taxon>Bacteria</taxon>
        <taxon>Pseudomonadati</taxon>
        <taxon>Pseudomonadota</taxon>
        <taxon>Alphaproteobacteria</taxon>
        <taxon>Hyphomicrobiales</taxon>
        <taxon>Rhizobiaceae</taxon>
        <taxon>Rhizobium/Agrobacterium group</taxon>
        <taxon>Rhizobium</taxon>
    </lineage>
</organism>